<dbReference type="NCBIfam" id="NF009222">
    <property type="entry name" value="PRK12570.1"/>
    <property type="match status" value="1"/>
</dbReference>
<gene>
    <name evidence="3 5" type="primary">murQ</name>
    <name evidence="5" type="ORF">ACFFJP_10020</name>
</gene>
<sequence>MPVYLLGIDGGGSKTLALLCDAQGVEVAQASSGPAHLTNDLPGACDTVLQLINTVLHQAQLTPTQIVLVVGIAGAGDDRLKQQLLTALKPDQYAGCYVTTDAKTSLHGANSGAPVVAIALGTGSVAMRLDQSQQEQQVGGWGFSIGDEGGGAAMGKAAVRAALWEQDCHPDSYSKLAQYIFSVIGQNKTDMLTWLRQANANQYAALAPRVIALAGSCTAALGVLHKHAADVELLIKATRADTDLPVVVLGGLAEATVPYLSERVRSWCQSAKADSVRGAILIARQLADSVAKSPAPSKPVASSGNDDRAIALARQLSQLPTESRASARLDLAGLDTESLLKALNQADQTVPQAVALAIPNLALLVDKVVAAFAVGGRLIYIGAGTSGRLGVLDAVECPPTFSVEPDQVMGLIAGGHSAMFRAKEGAEDDEALAVADLTAIHFDAKDVLVGIAASGRTPYVIAGLRYARSLGALTAGISCNPGTEVLTCADLALCAAVGPEVLSGSTRLKAGTAQKLLLNMISTAAMVRSGKVYQDLMVDLHASNAKLKARALNIIRQATGASLEDAGYLLQHAGQSVKLAILLFHSVPDLRKVCPVDVQAAQVLLQQTRGHLAEAIQRLPAAICPA</sequence>
<reference evidence="5 6" key="1">
    <citation type="submission" date="2024-09" db="EMBL/GenBank/DDBJ databases">
        <authorList>
            <person name="Sun Q."/>
            <person name="Mori K."/>
        </authorList>
    </citation>
    <scope>NUCLEOTIDE SEQUENCE [LARGE SCALE GENOMIC DNA]</scope>
    <source>
        <strain evidence="5 6">KCTC 23315</strain>
    </source>
</reference>
<comment type="pathway">
    <text evidence="3">Amino-sugar metabolism; 1,6-anhydro-N-acetylmuramate degradation.</text>
</comment>
<evidence type="ECO:0000259" key="4">
    <source>
        <dbReference type="PROSITE" id="PS51464"/>
    </source>
</evidence>
<dbReference type="PANTHER" id="PTHR10088:SF4">
    <property type="entry name" value="GLUCOKINASE REGULATORY PROTEIN"/>
    <property type="match status" value="1"/>
</dbReference>
<dbReference type="SUPFAM" id="SSF53697">
    <property type="entry name" value="SIS domain"/>
    <property type="match status" value="1"/>
</dbReference>
<comment type="pathway">
    <text evidence="3">Cell wall biogenesis; peptidoglycan recycling.</text>
</comment>
<comment type="subunit">
    <text evidence="3">Homodimer.</text>
</comment>
<dbReference type="NCBIfam" id="NF003915">
    <property type="entry name" value="PRK05441.1"/>
    <property type="match status" value="1"/>
</dbReference>
<dbReference type="PROSITE" id="PS01272">
    <property type="entry name" value="GCKR"/>
    <property type="match status" value="1"/>
</dbReference>
<comment type="function">
    <text evidence="3">Specifically catalyzes the cleavage of the D-lactyl ether substituent of MurNAc 6-phosphate, producing GlcNAc 6-phosphate and D-lactate. Together with AnmK, is also required for the utilization of anhydro-N-acetylmuramic acid (anhMurNAc) either imported from the medium or derived from its own cell wall murein, and thus plays a role in cell wall recycling.</text>
</comment>
<dbReference type="Gene3D" id="1.10.8.1080">
    <property type="match status" value="1"/>
</dbReference>
<keyword evidence="1 3" id="KW-0456">Lyase</keyword>
<accession>A0ABV6BE28</accession>
<dbReference type="RefSeq" id="WP_377242983.1">
    <property type="nucleotide sequence ID" value="NZ_JBHLXP010000001.1"/>
</dbReference>
<dbReference type="Gene3D" id="3.40.50.10490">
    <property type="entry name" value="Glucose-6-phosphate isomerase like protein, domain 1"/>
    <property type="match status" value="1"/>
</dbReference>
<feature type="active site" evidence="3">
    <location>
        <position position="427"/>
    </location>
</feature>
<dbReference type="InterPro" id="IPR040190">
    <property type="entry name" value="MURQ/GCKR"/>
</dbReference>
<proteinExistence type="inferred from homology"/>
<dbReference type="NCBIfam" id="TIGR00274">
    <property type="entry name" value="N-acetylmuramic acid 6-phosphate etherase"/>
    <property type="match status" value="1"/>
</dbReference>
<dbReference type="InterPro" id="IPR043129">
    <property type="entry name" value="ATPase_NBD"/>
</dbReference>
<dbReference type="InterPro" id="IPR001347">
    <property type="entry name" value="SIS_dom"/>
</dbReference>
<comment type="caution">
    <text evidence="5">The sequence shown here is derived from an EMBL/GenBank/DDBJ whole genome shotgun (WGS) entry which is preliminary data.</text>
</comment>
<dbReference type="CDD" id="cd24082">
    <property type="entry name" value="ASKHA_NBD_GspK-like"/>
    <property type="match status" value="1"/>
</dbReference>
<dbReference type="PROSITE" id="PS51464">
    <property type="entry name" value="SIS"/>
    <property type="match status" value="1"/>
</dbReference>
<dbReference type="PANTHER" id="PTHR10088">
    <property type="entry name" value="GLUCOKINASE REGULATORY PROTEIN"/>
    <property type="match status" value="1"/>
</dbReference>
<evidence type="ECO:0000256" key="2">
    <source>
        <dbReference type="ARBA" id="ARBA00023277"/>
    </source>
</evidence>
<dbReference type="Proteomes" id="UP001589813">
    <property type="component" value="Unassembled WGS sequence"/>
</dbReference>
<name>A0ABV6BE28_9GAMM</name>
<dbReference type="InterPro" id="IPR046348">
    <property type="entry name" value="SIS_dom_sf"/>
</dbReference>
<evidence type="ECO:0000313" key="5">
    <source>
        <dbReference type="EMBL" id="MFC0048624.1"/>
    </source>
</evidence>
<comment type="miscellaneous">
    <text evidence="3">A lyase-type mechanism (elimination/hydration) is suggested for the cleavage of the lactyl ether bond of MurNAc 6-phosphate, with the formation of an alpha,beta-unsaturated aldehyde intermediate with (E)-stereochemistry, followed by the syn addition of water to give product.</text>
</comment>
<comment type="catalytic activity">
    <reaction evidence="3">
        <text>N-acetyl-D-muramate 6-phosphate + H2O = N-acetyl-D-glucosamine 6-phosphate + (R)-lactate</text>
        <dbReference type="Rhea" id="RHEA:26410"/>
        <dbReference type="ChEBI" id="CHEBI:15377"/>
        <dbReference type="ChEBI" id="CHEBI:16004"/>
        <dbReference type="ChEBI" id="CHEBI:57513"/>
        <dbReference type="ChEBI" id="CHEBI:58722"/>
        <dbReference type="EC" id="4.2.1.126"/>
    </reaction>
</comment>
<dbReference type="CDD" id="cd05007">
    <property type="entry name" value="SIS_Etherase"/>
    <property type="match status" value="1"/>
</dbReference>
<dbReference type="Pfam" id="PF22645">
    <property type="entry name" value="GKRP_SIS_N"/>
    <property type="match status" value="1"/>
</dbReference>
<keyword evidence="2 3" id="KW-0119">Carbohydrate metabolism</keyword>
<dbReference type="EC" id="4.2.1.126" evidence="3"/>
<evidence type="ECO:0000256" key="3">
    <source>
        <dbReference type="HAMAP-Rule" id="MF_00068"/>
    </source>
</evidence>
<dbReference type="SUPFAM" id="SSF53067">
    <property type="entry name" value="Actin-like ATPase domain"/>
    <property type="match status" value="2"/>
</dbReference>
<dbReference type="InterPro" id="IPR005486">
    <property type="entry name" value="Glucokinase_regulatory_CS"/>
</dbReference>
<dbReference type="GO" id="GO:0016829">
    <property type="term" value="F:lyase activity"/>
    <property type="evidence" value="ECO:0007669"/>
    <property type="project" value="UniProtKB-KW"/>
</dbReference>
<dbReference type="Gene3D" id="3.30.420.40">
    <property type="match status" value="2"/>
</dbReference>
<comment type="pathway">
    <text evidence="3">Amino-sugar metabolism; N-acetylmuramate degradation.</text>
</comment>
<organism evidence="5 6">
    <name type="scientific">Rheinheimera tilapiae</name>
    <dbReference type="NCBI Taxonomy" id="875043"/>
    <lineage>
        <taxon>Bacteria</taxon>
        <taxon>Pseudomonadati</taxon>
        <taxon>Pseudomonadota</taxon>
        <taxon>Gammaproteobacteria</taxon>
        <taxon>Chromatiales</taxon>
        <taxon>Chromatiaceae</taxon>
        <taxon>Rheinheimera</taxon>
    </lineage>
</organism>
<evidence type="ECO:0000313" key="6">
    <source>
        <dbReference type="Proteomes" id="UP001589813"/>
    </source>
</evidence>
<feature type="domain" description="SIS" evidence="4">
    <location>
        <begin position="368"/>
        <end position="531"/>
    </location>
</feature>
<keyword evidence="6" id="KW-1185">Reference proteome</keyword>
<dbReference type="InterPro" id="IPR005488">
    <property type="entry name" value="Etherase_MurQ"/>
</dbReference>
<dbReference type="HAMAP" id="MF_00068">
    <property type="entry name" value="MurQ"/>
    <property type="match status" value="1"/>
</dbReference>
<evidence type="ECO:0000256" key="1">
    <source>
        <dbReference type="ARBA" id="ARBA00023239"/>
    </source>
</evidence>
<protein>
    <recommendedName>
        <fullName evidence="3">N-acetylmuramic acid 6-phosphate etherase</fullName>
        <shortName evidence="3">MurNAc-6-P etherase</shortName>
        <ecNumber evidence="3">4.2.1.126</ecNumber>
    </recommendedName>
    <alternativeName>
        <fullName evidence="3">N-acetylmuramic acid 6-phosphate hydrolase</fullName>
    </alternativeName>
    <alternativeName>
        <fullName evidence="3">N-acetylmuramic acid 6-phosphate lyase</fullName>
    </alternativeName>
</protein>
<dbReference type="Pfam" id="PF01869">
    <property type="entry name" value="BcrAD_BadFG"/>
    <property type="match status" value="1"/>
</dbReference>
<dbReference type="InterPro" id="IPR002731">
    <property type="entry name" value="ATPase_BadF"/>
</dbReference>
<comment type="similarity">
    <text evidence="3">Belongs to the GCKR-like family. MurNAc-6-P etherase subfamily.</text>
</comment>
<feature type="active site" description="Proton donor" evidence="3">
    <location>
        <position position="396"/>
    </location>
</feature>
<dbReference type="EMBL" id="JBHLXP010000001">
    <property type="protein sequence ID" value="MFC0048624.1"/>
    <property type="molecule type" value="Genomic_DNA"/>
</dbReference>